<proteinExistence type="predicted"/>
<dbReference type="Proteomes" id="UP000005466">
    <property type="component" value="Unassembled WGS sequence"/>
</dbReference>
<evidence type="ECO:0000313" key="1">
    <source>
        <dbReference type="EMBL" id="EGH19552.1"/>
    </source>
</evidence>
<name>F3CJW0_PSESG</name>
<feature type="non-terminal residue" evidence="1">
    <location>
        <position position="1"/>
    </location>
</feature>
<feature type="non-terminal residue" evidence="1">
    <location>
        <position position="33"/>
    </location>
</feature>
<comment type="caution">
    <text evidence="1">The sequence shown here is derived from an EMBL/GenBank/DDBJ whole genome shotgun (WGS) entry which is preliminary data.</text>
</comment>
<dbReference type="AlphaFoldDB" id="F3CJW0"/>
<accession>F3CJW0</accession>
<gene>
    <name evidence="1" type="ORF">Pgy4_41924</name>
</gene>
<protein>
    <submittedName>
        <fullName evidence="1">Uncharacterized protein</fullName>
    </submittedName>
</protein>
<evidence type="ECO:0000313" key="2">
    <source>
        <dbReference type="Proteomes" id="UP000005466"/>
    </source>
</evidence>
<dbReference type="EMBL" id="ADWY01004267">
    <property type="protein sequence ID" value="EGH19552.1"/>
    <property type="molecule type" value="Genomic_DNA"/>
</dbReference>
<reference evidence="1 2" key="1">
    <citation type="journal article" date="2011" name="PLoS Pathog.">
        <title>Dynamic evolution of pathogenicity revealed by sequencing and comparative genomics of 19 Pseudomonas syringae isolates.</title>
        <authorList>
            <person name="Baltrus D.A."/>
            <person name="Nishimura M.T."/>
            <person name="Romanchuk A."/>
            <person name="Chang J.H."/>
            <person name="Mukhtar M.S."/>
            <person name="Cherkis K."/>
            <person name="Roach J."/>
            <person name="Grant S.R."/>
            <person name="Jones C.D."/>
            <person name="Dangl J.L."/>
        </authorList>
    </citation>
    <scope>NUCLEOTIDE SEQUENCE [LARGE SCALE GENOMIC DNA]</scope>
    <source>
        <strain evidence="2">race 4</strain>
    </source>
</reference>
<dbReference type="HOGENOM" id="CLU_3386456_0_0_6"/>
<organism evidence="1 2">
    <name type="scientific">Pseudomonas savastanoi pv. glycinea str. race 4</name>
    <dbReference type="NCBI Taxonomy" id="875330"/>
    <lineage>
        <taxon>Bacteria</taxon>
        <taxon>Pseudomonadati</taxon>
        <taxon>Pseudomonadota</taxon>
        <taxon>Gammaproteobacteria</taxon>
        <taxon>Pseudomonadales</taxon>
        <taxon>Pseudomonadaceae</taxon>
        <taxon>Pseudomonas</taxon>
    </lineage>
</organism>
<sequence>RKAIEKLANEMAGADAVLKLRLHLAQPYDNAQP</sequence>